<reference evidence="1 2" key="1">
    <citation type="submission" date="2015-11" db="EMBL/GenBank/DDBJ databases">
        <title>Expanding the genomic diversity of Burkholderia species for the development of highly accurate diagnostics.</title>
        <authorList>
            <person name="Sahl J."/>
            <person name="Keim P."/>
            <person name="Wagner D."/>
        </authorList>
    </citation>
    <scope>NUCLEOTIDE SEQUENCE [LARGE SCALE GENOMIC DNA]</scope>
    <source>
        <strain evidence="1 2">MSMB1301WGS</strain>
    </source>
</reference>
<accession>A0A106DWK6</accession>
<dbReference type="EMBL" id="LPEQ01000027">
    <property type="protein sequence ID" value="KVV55379.1"/>
    <property type="molecule type" value="Genomic_DNA"/>
</dbReference>
<evidence type="ECO:0000313" key="1">
    <source>
        <dbReference type="EMBL" id="KVV55379.1"/>
    </source>
</evidence>
<dbReference type="Proteomes" id="UP000062317">
    <property type="component" value="Unassembled WGS sequence"/>
</dbReference>
<organism evidence="1 2">
    <name type="scientific">Burkholderia territorii</name>
    <dbReference type="NCBI Taxonomy" id="1503055"/>
    <lineage>
        <taxon>Bacteria</taxon>
        <taxon>Pseudomonadati</taxon>
        <taxon>Pseudomonadota</taxon>
        <taxon>Betaproteobacteria</taxon>
        <taxon>Burkholderiales</taxon>
        <taxon>Burkholderiaceae</taxon>
        <taxon>Burkholderia</taxon>
        <taxon>Burkholderia cepacia complex</taxon>
    </lineage>
</organism>
<dbReference type="AlphaFoldDB" id="A0A106DWK6"/>
<proteinExistence type="predicted"/>
<comment type="caution">
    <text evidence="1">The sequence shown here is derived from an EMBL/GenBank/DDBJ whole genome shotgun (WGS) entry which is preliminary data.</text>
</comment>
<gene>
    <name evidence="1" type="ORF">WT27_25975</name>
</gene>
<sequence>MEMRDRGIEPVIAKRRTNMAAALENIAGSLSARMPGCITSVVSAFVSSAVQTFTARSSNSVAA</sequence>
<keyword evidence="2" id="KW-1185">Reference proteome</keyword>
<protein>
    <submittedName>
        <fullName evidence="1">Uncharacterized protein</fullName>
    </submittedName>
</protein>
<name>A0A106DWK6_9BURK</name>
<evidence type="ECO:0000313" key="2">
    <source>
        <dbReference type="Proteomes" id="UP000062317"/>
    </source>
</evidence>